<keyword evidence="3" id="KW-1185">Reference proteome</keyword>
<keyword evidence="1" id="KW-1133">Transmembrane helix</keyword>
<proteinExistence type="predicted"/>
<accession>A0A426DNE4</accession>
<dbReference type="EMBL" id="RHJS01000002">
    <property type="protein sequence ID" value="RRK34264.1"/>
    <property type="molecule type" value="Genomic_DNA"/>
</dbReference>
<evidence type="ECO:0000313" key="2">
    <source>
        <dbReference type="EMBL" id="RRK34264.1"/>
    </source>
</evidence>
<comment type="caution">
    <text evidence="2">The sequence shown here is derived from an EMBL/GenBank/DDBJ whole genome shotgun (WGS) entry which is preliminary data.</text>
</comment>
<organism evidence="2 3">
    <name type="scientific">Schaedlerella arabinosiphila</name>
    <dbReference type="NCBI Taxonomy" id="2044587"/>
    <lineage>
        <taxon>Bacteria</taxon>
        <taxon>Bacillati</taxon>
        <taxon>Bacillota</taxon>
        <taxon>Clostridia</taxon>
        <taxon>Lachnospirales</taxon>
        <taxon>Lachnospiraceae</taxon>
        <taxon>Schaedlerella</taxon>
    </lineage>
</organism>
<evidence type="ECO:0000313" key="3">
    <source>
        <dbReference type="Proteomes" id="UP000274920"/>
    </source>
</evidence>
<sequence>MKHWIIVIVAITLMVLHERLSTTKFWFLGGVLTLAGIAAMVYQLIISKTYFSTQLIIAYAVFFIVTILLWIVGRYEYRQKDLKRMKAKDIE</sequence>
<feature type="transmembrane region" description="Helical" evidence="1">
    <location>
        <begin position="25"/>
        <end position="45"/>
    </location>
</feature>
<dbReference type="AlphaFoldDB" id="A0A426DNE4"/>
<name>A0A426DNE4_9FIRM</name>
<keyword evidence="1" id="KW-0472">Membrane</keyword>
<dbReference type="Proteomes" id="UP000274920">
    <property type="component" value="Unassembled WGS sequence"/>
</dbReference>
<reference evidence="2" key="1">
    <citation type="submission" date="2018-10" db="EMBL/GenBank/DDBJ databases">
        <title>Schaedlerella arabinophila gen. nov. sp. nov., isolated from the mouse intestinal tract and comparative analysis with the genome of the closely related altered Schaedler flora strain ASF502.</title>
        <authorList>
            <person name="Miyake S."/>
            <person name="Soh M."/>
            <person name="Seedorf H."/>
        </authorList>
    </citation>
    <scope>NUCLEOTIDE SEQUENCE [LARGE SCALE GENOMIC DNA]</scope>
    <source>
        <strain evidence="2">DSM 106076</strain>
    </source>
</reference>
<evidence type="ECO:0000256" key="1">
    <source>
        <dbReference type="SAM" id="Phobius"/>
    </source>
</evidence>
<dbReference type="RefSeq" id="WP_125129420.1">
    <property type="nucleotide sequence ID" value="NZ_RHJS01000002.1"/>
</dbReference>
<protein>
    <submittedName>
        <fullName evidence="2">Uncharacterized protein</fullName>
    </submittedName>
</protein>
<keyword evidence="1" id="KW-0812">Transmembrane</keyword>
<feature type="transmembrane region" description="Helical" evidence="1">
    <location>
        <begin position="51"/>
        <end position="73"/>
    </location>
</feature>
<gene>
    <name evidence="2" type="ORF">EBB54_25235</name>
</gene>